<dbReference type="Proteomes" id="UP001432322">
    <property type="component" value="Unassembled WGS sequence"/>
</dbReference>
<accession>A0AAV5WUX4</accession>
<evidence type="ECO:0000256" key="1">
    <source>
        <dbReference type="SAM" id="MobiDB-lite"/>
    </source>
</evidence>
<proteinExistence type="predicted"/>
<feature type="compositionally biased region" description="Basic and acidic residues" evidence="1">
    <location>
        <begin position="123"/>
        <end position="154"/>
    </location>
</feature>
<evidence type="ECO:0000313" key="2">
    <source>
        <dbReference type="EMBL" id="GMT35842.1"/>
    </source>
</evidence>
<sequence length="359" mass="42823">HKDFEVPKDGVIPPHFISTDDCPYGLTRYFGPKRILAAKRDLERRVNLQRELKEKSEKGEVLNEMERIFISEKSSLESDLKRFSDTNKQWLETAEEIEKKEEEERLRRKVEEESVENGEEKEESEKVEMAQMKMTKDEEEKKVEEVEKNEEKKEINKETVVDSAIRRRQFEQSRVRVELRRLKDKMRRELTKRNKIESLPQTKETVKALLTLDKTEKEILIKRKEFMKELEELNDLQMVQVREQREGKVQKKREGEVKKKESVNEEEKPKTHSISWMTSAFIHDHPYSCVRGRSYVKFSKREQEKSNGVIQPQFIHHGISLDDAKPSVVLPVKSFIKKELDSEKIEEKEKQSLKRKFYT</sequence>
<dbReference type="EMBL" id="BTSY01000007">
    <property type="protein sequence ID" value="GMT35842.1"/>
    <property type="molecule type" value="Genomic_DNA"/>
</dbReference>
<protein>
    <submittedName>
        <fullName evidence="2">Uncharacterized protein</fullName>
    </submittedName>
</protein>
<organism evidence="2 3">
    <name type="scientific">Pristionchus fissidentatus</name>
    <dbReference type="NCBI Taxonomy" id="1538716"/>
    <lineage>
        <taxon>Eukaryota</taxon>
        <taxon>Metazoa</taxon>
        <taxon>Ecdysozoa</taxon>
        <taxon>Nematoda</taxon>
        <taxon>Chromadorea</taxon>
        <taxon>Rhabditida</taxon>
        <taxon>Rhabditina</taxon>
        <taxon>Diplogasteromorpha</taxon>
        <taxon>Diplogasteroidea</taxon>
        <taxon>Neodiplogasteridae</taxon>
        <taxon>Pristionchus</taxon>
    </lineage>
</organism>
<gene>
    <name evidence="2" type="ORF">PFISCL1PPCAC_27139</name>
</gene>
<evidence type="ECO:0000313" key="3">
    <source>
        <dbReference type="Proteomes" id="UP001432322"/>
    </source>
</evidence>
<keyword evidence="3" id="KW-1185">Reference proteome</keyword>
<feature type="non-terminal residue" evidence="2">
    <location>
        <position position="359"/>
    </location>
</feature>
<feature type="region of interest" description="Disordered" evidence="1">
    <location>
        <begin position="98"/>
        <end position="154"/>
    </location>
</feature>
<feature type="compositionally biased region" description="Basic and acidic residues" evidence="1">
    <location>
        <begin position="98"/>
        <end position="112"/>
    </location>
</feature>
<feature type="region of interest" description="Disordered" evidence="1">
    <location>
        <begin position="246"/>
        <end position="270"/>
    </location>
</feature>
<feature type="compositionally biased region" description="Acidic residues" evidence="1">
    <location>
        <begin position="113"/>
        <end position="122"/>
    </location>
</feature>
<dbReference type="AlphaFoldDB" id="A0AAV5WUX4"/>
<reference evidence="2" key="1">
    <citation type="submission" date="2023-10" db="EMBL/GenBank/DDBJ databases">
        <title>Genome assembly of Pristionchus species.</title>
        <authorList>
            <person name="Yoshida K."/>
            <person name="Sommer R.J."/>
        </authorList>
    </citation>
    <scope>NUCLEOTIDE SEQUENCE</scope>
    <source>
        <strain evidence="2">RS5133</strain>
    </source>
</reference>
<comment type="caution">
    <text evidence="2">The sequence shown here is derived from an EMBL/GenBank/DDBJ whole genome shotgun (WGS) entry which is preliminary data.</text>
</comment>
<name>A0AAV5WUX4_9BILA</name>
<feature type="non-terminal residue" evidence="2">
    <location>
        <position position="1"/>
    </location>
</feature>